<protein>
    <submittedName>
        <fullName evidence="2">Uncharacterized protein</fullName>
    </submittedName>
</protein>
<accession>A0AAN6UHZ1</accession>
<proteinExistence type="predicted"/>
<gene>
    <name evidence="2" type="ORF">BT67DRAFT_67779</name>
</gene>
<comment type="caution">
    <text evidence="2">The sequence shown here is derived from an EMBL/GenBank/DDBJ whole genome shotgun (WGS) entry which is preliminary data.</text>
</comment>
<reference evidence="2" key="1">
    <citation type="journal article" date="2023" name="Mol. Phylogenet. Evol.">
        <title>Genome-scale phylogeny and comparative genomics of the fungal order Sordariales.</title>
        <authorList>
            <person name="Hensen N."/>
            <person name="Bonometti L."/>
            <person name="Westerberg I."/>
            <person name="Brannstrom I.O."/>
            <person name="Guillou S."/>
            <person name="Cros-Aarteil S."/>
            <person name="Calhoun S."/>
            <person name="Haridas S."/>
            <person name="Kuo A."/>
            <person name="Mondo S."/>
            <person name="Pangilinan J."/>
            <person name="Riley R."/>
            <person name="LaButti K."/>
            <person name="Andreopoulos B."/>
            <person name="Lipzen A."/>
            <person name="Chen C."/>
            <person name="Yan M."/>
            <person name="Daum C."/>
            <person name="Ng V."/>
            <person name="Clum A."/>
            <person name="Steindorff A."/>
            <person name="Ohm R.A."/>
            <person name="Martin F."/>
            <person name="Silar P."/>
            <person name="Natvig D.O."/>
            <person name="Lalanne C."/>
            <person name="Gautier V."/>
            <person name="Ament-Velasquez S.L."/>
            <person name="Kruys A."/>
            <person name="Hutchinson M.I."/>
            <person name="Powell A.J."/>
            <person name="Barry K."/>
            <person name="Miller A.N."/>
            <person name="Grigoriev I.V."/>
            <person name="Debuchy R."/>
            <person name="Gladieux P."/>
            <person name="Hiltunen Thoren M."/>
            <person name="Johannesson H."/>
        </authorList>
    </citation>
    <scope>NUCLEOTIDE SEQUENCE</scope>
    <source>
        <strain evidence="2">CBS 123565</strain>
    </source>
</reference>
<evidence type="ECO:0000313" key="3">
    <source>
        <dbReference type="Proteomes" id="UP001304895"/>
    </source>
</evidence>
<sequence length="99" mass="10627">MAPTTSKTPASCERMRRLGGTQRPSLLPSTCKHLLAASFVLEGLSGSGHDYCIAWHPRPRGPGPIPRGLDSPGARSQIPIPAAYRRSLGWLAIDLLGRN</sequence>
<evidence type="ECO:0000256" key="1">
    <source>
        <dbReference type="SAM" id="MobiDB-lite"/>
    </source>
</evidence>
<keyword evidence="3" id="KW-1185">Reference proteome</keyword>
<name>A0AAN6UHZ1_9PEZI</name>
<reference evidence="2" key="2">
    <citation type="submission" date="2023-05" db="EMBL/GenBank/DDBJ databases">
        <authorList>
            <consortium name="Lawrence Berkeley National Laboratory"/>
            <person name="Steindorff A."/>
            <person name="Hensen N."/>
            <person name="Bonometti L."/>
            <person name="Westerberg I."/>
            <person name="Brannstrom I.O."/>
            <person name="Guillou S."/>
            <person name="Cros-Aarteil S."/>
            <person name="Calhoun S."/>
            <person name="Haridas S."/>
            <person name="Kuo A."/>
            <person name="Mondo S."/>
            <person name="Pangilinan J."/>
            <person name="Riley R."/>
            <person name="Labutti K."/>
            <person name="Andreopoulos B."/>
            <person name="Lipzen A."/>
            <person name="Chen C."/>
            <person name="Yanf M."/>
            <person name="Daum C."/>
            <person name="Ng V."/>
            <person name="Clum A."/>
            <person name="Ohm R."/>
            <person name="Martin F."/>
            <person name="Silar P."/>
            <person name="Natvig D."/>
            <person name="Lalanne C."/>
            <person name="Gautier V."/>
            <person name="Ament-Velasquez S.L."/>
            <person name="Kruys A."/>
            <person name="Hutchinson M.I."/>
            <person name="Powell A.J."/>
            <person name="Barry K."/>
            <person name="Miller A.N."/>
            <person name="Grigoriev I.V."/>
            <person name="Debuchy R."/>
            <person name="Gladieux P."/>
            <person name="Thoren M.H."/>
            <person name="Johannesson H."/>
        </authorList>
    </citation>
    <scope>NUCLEOTIDE SEQUENCE</scope>
    <source>
        <strain evidence="2">CBS 123565</strain>
    </source>
</reference>
<organism evidence="2 3">
    <name type="scientific">Trichocladium antarcticum</name>
    <dbReference type="NCBI Taxonomy" id="1450529"/>
    <lineage>
        <taxon>Eukaryota</taxon>
        <taxon>Fungi</taxon>
        <taxon>Dikarya</taxon>
        <taxon>Ascomycota</taxon>
        <taxon>Pezizomycotina</taxon>
        <taxon>Sordariomycetes</taxon>
        <taxon>Sordariomycetidae</taxon>
        <taxon>Sordariales</taxon>
        <taxon>Chaetomiaceae</taxon>
        <taxon>Trichocladium</taxon>
    </lineage>
</organism>
<dbReference type="Proteomes" id="UP001304895">
    <property type="component" value="Unassembled WGS sequence"/>
</dbReference>
<dbReference type="EMBL" id="MU853414">
    <property type="protein sequence ID" value="KAK4132986.1"/>
    <property type="molecule type" value="Genomic_DNA"/>
</dbReference>
<feature type="region of interest" description="Disordered" evidence="1">
    <location>
        <begin position="1"/>
        <end position="24"/>
    </location>
</feature>
<dbReference type="AlphaFoldDB" id="A0AAN6UHZ1"/>
<evidence type="ECO:0000313" key="2">
    <source>
        <dbReference type="EMBL" id="KAK4132986.1"/>
    </source>
</evidence>